<dbReference type="PANTHER" id="PTHR11958">
    <property type="entry name" value="SODIUM/DICARBOXYLATE SYMPORTER-RELATED"/>
    <property type="match status" value="1"/>
</dbReference>
<dbReference type="VEuPathDB" id="VectorBase:ISCW005383"/>
<evidence type="ECO:0000256" key="8">
    <source>
        <dbReference type="SAM" id="MobiDB-lite"/>
    </source>
</evidence>
<feature type="transmembrane region" description="Helical" evidence="7">
    <location>
        <begin position="147"/>
        <end position="168"/>
    </location>
</feature>
<keyword evidence="3 7" id="KW-0813">Transport</keyword>
<dbReference type="Gene3D" id="1.10.3860.10">
    <property type="entry name" value="Sodium:dicarboxylate symporter"/>
    <property type="match status" value="1"/>
</dbReference>
<dbReference type="GO" id="GO:0016020">
    <property type="term" value="C:membrane"/>
    <property type="evidence" value="ECO:0007669"/>
    <property type="project" value="UniProtKB-SubCell"/>
</dbReference>
<dbReference type="InParanoid" id="B7PN78"/>
<dbReference type="PRINTS" id="PR00173">
    <property type="entry name" value="EDTRNSPORT"/>
</dbReference>
<dbReference type="InterPro" id="IPR050746">
    <property type="entry name" value="DAACS"/>
</dbReference>
<dbReference type="PaxDb" id="6945-B7PN78"/>
<dbReference type="EMBL" id="ABJB010491410">
    <property type="status" value="NOT_ANNOTATED_CDS"/>
    <property type="molecule type" value="Genomic_DNA"/>
</dbReference>
<dbReference type="InterPro" id="IPR036458">
    <property type="entry name" value="Na:dicarbo_symporter_sf"/>
</dbReference>
<evidence type="ECO:0000313" key="11">
    <source>
        <dbReference type="Proteomes" id="UP000001555"/>
    </source>
</evidence>
<evidence type="ECO:0000256" key="4">
    <source>
        <dbReference type="ARBA" id="ARBA00022692"/>
    </source>
</evidence>
<keyword evidence="6 7" id="KW-0472">Membrane</keyword>
<dbReference type="SUPFAM" id="SSF118215">
    <property type="entry name" value="Proton glutamate symport protein"/>
    <property type="match status" value="1"/>
</dbReference>
<evidence type="ECO:0000256" key="5">
    <source>
        <dbReference type="ARBA" id="ARBA00022989"/>
    </source>
</evidence>
<dbReference type="VEuPathDB" id="VectorBase:ISCP_000896"/>
<dbReference type="EMBL" id="ABJB010296178">
    <property type="status" value="NOT_ANNOTATED_CDS"/>
    <property type="molecule type" value="Genomic_DNA"/>
</dbReference>
<evidence type="ECO:0000256" key="3">
    <source>
        <dbReference type="ARBA" id="ARBA00022448"/>
    </source>
</evidence>
<dbReference type="InterPro" id="IPR001991">
    <property type="entry name" value="Na-dicarboxylate_symporter"/>
</dbReference>
<accession>B7PN78</accession>
<dbReference type="AlphaFoldDB" id="B7PN78"/>
<comment type="similarity">
    <text evidence="2 7">Belongs to the dicarboxylate/amino acid:cation symporter (DAACS) (TC 2.A.23) family.</text>
</comment>
<dbReference type="GO" id="GO:0015293">
    <property type="term" value="F:symporter activity"/>
    <property type="evidence" value="ECO:0007669"/>
    <property type="project" value="UniProtKB-UniRule"/>
</dbReference>
<reference evidence="9 11" key="1">
    <citation type="submission" date="2008-03" db="EMBL/GenBank/DDBJ databases">
        <title>Annotation of Ixodes scapularis.</title>
        <authorList>
            <consortium name="Ixodes scapularis Genome Project Consortium"/>
            <person name="Caler E."/>
            <person name="Hannick L.I."/>
            <person name="Bidwell S."/>
            <person name="Joardar V."/>
            <person name="Thiagarajan M."/>
            <person name="Amedeo P."/>
            <person name="Galinsky K.J."/>
            <person name="Schobel S."/>
            <person name="Inman J."/>
            <person name="Hostetler J."/>
            <person name="Miller J."/>
            <person name="Hammond M."/>
            <person name="Megy K."/>
            <person name="Lawson D."/>
            <person name="Kodira C."/>
            <person name="Sutton G."/>
            <person name="Meyer J."/>
            <person name="Hill C.A."/>
            <person name="Birren B."/>
            <person name="Nene V."/>
            <person name="Collins F."/>
            <person name="Alarcon-Chaidez F."/>
            <person name="Wikel S."/>
            <person name="Strausberg R."/>
        </authorList>
    </citation>
    <scope>NUCLEOTIDE SEQUENCE [LARGE SCALE GENOMIC DNA]</scope>
    <source>
        <strain evidence="11">Wikel</strain>
        <strain evidence="9">Wikel colony</strain>
    </source>
</reference>
<comment type="caution">
    <text evidence="7">Lacks conserved residue(s) required for the propagation of feature annotation.</text>
</comment>
<feature type="transmembrane region" description="Helical" evidence="7">
    <location>
        <begin position="70"/>
        <end position="91"/>
    </location>
</feature>
<feature type="region of interest" description="Disordered" evidence="8">
    <location>
        <begin position="179"/>
        <end position="203"/>
    </location>
</feature>
<dbReference type="HOGENOM" id="CLU_1350226_0_0_1"/>
<dbReference type="EMBL" id="ABJB010017727">
    <property type="status" value="NOT_ANNOTATED_CDS"/>
    <property type="molecule type" value="Genomic_DNA"/>
</dbReference>
<reference evidence="10" key="2">
    <citation type="submission" date="2020-05" db="UniProtKB">
        <authorList>
            <consortium name="EnsemblMetazoa"/>
        </authorList>
    </citation>
    <scope>IDENTIFICATION</scope>
    <source>
        <strain evidence="10">wikel</strain>
    </source>
</reference>
<evidence type="ECO:0000256" key="6">
    <source>
        <dbReference type="ARBA" id="ARBA00023136"/>
    </source>
</evidence>
<feature type="region of interest" description="Disordered" evidence="8">
    <location>
        <begin position="1"/>
        <end position="45"/>
    </location>
</feature>
<dbReference type="Proteomes" id="UP000001555">
    <property type="component" value="Unassembled WGS sequence"/>
</dbReference>
<organism>
    <name type="scientific">Ixodes scapularis</name>
    <name type="common">Black-legged tick</name>
    <name type="synonym">Deer tick</name>
    <dbReference type="NCBI Taxonomy" id="6945"/>
    <lineage>
        <taxon>Eukaryota</taxon>
        <taxon>Metazoa</taxon>
        <taxon>Ecdysozoa</taxon>
        <taxon>Arthropoda</taxon>
        <taxon>Chelicerata</taxon>
        <taxon>Arachnida</taxon>
        <taxon>Acari</taxon>
        <taxon>Parasitiformes</taxon>
        <taxon>Ixodida</taxon>
        <taxon>Ixodoidea</taxon>
        <taxon>Ixodidae</taxon>
        <taxon>Ixodinae</taxon>
        <taxon>Ixodes</taxon>
    </lineage>
</organism>
<evidence type="ECO:0000313" key="9">
    <source>
        <dbReference type="EMBL" id="EEC08050.1"/>
    </source>
</evidence>
<evidence type="ECO:0000256" key="2">
    <source>
        <dbReference type="ARBA" id="ARBA00006148"/>
    </source>
</evidence>
<evidence type="ECO:0000256" key="1">
    <source>
        <dbReference type="ARBA" id="ARBA00004141"/>
    </source>
</evidence>
<keyword evidence="4 7" id="KW-0812">Transmembrane</keyword>
<sequence length="203" mass="21551">MRSKGGSPLGGPSGKALEESDATVPDKGSRGSPKAGNTSRRSVASIGPAVEMPSVHVEESHGGGTVYENMFNIAIAVSVLGSMVVGLVFRYASSKPWTPRQLMYLKFPGGLLTRMLQEAVLPLMTSSVIATMGSMDLPLAVRVGRRALVYGLLTKLMAQGVSVLVALFMQPGHSVELAATGDRASRPDSKRDSRYALRPHEKK</sequence>
<feature type="compositionally biased region" description="Basic and acidic residues" evidence="8">
    <location>
        <begin position="183"/>
        <end position="203"/>
    </location>
</feature>
<proteinExistence type="inferred from homology"/>
<evidence type="ECO:0000313" key="10">
    <source>
        <dbReference type="EnsemblMetazoa" id="ISCW005383-PA"/>
    </source>
</evidence>
<name>B7PN78_IXOSC</name>
<keyword evidence="11" id="KW-1185">Reference proteome</keyword>
<keyword evidence="5 7" id="KW-1133">Transmembrane helix</keyword>
<gene>
    <name evidence="9" type="ORF">IscW_ISCW005383</name>
</gene>
<dbReference type="VEuPathDB" id="VectorBase:ISCI005383"/>
<dbReference type="OrthoDB" id="5877963at2759"/>
<protein>
    <recommendedName>
        <fullName evidence="7">Amino acid transporter</fullName>
    </recommendedName>
</protein>
<dbReference type="Pfam" id="PF00375">
    <property type="entry name" value="SDF"/>
    <property type="match status" value="1"/>
</dbReference>
<dbReference type="EMBL" id="DS750799">
    <property type="protein sequence ID" value="EEC08050.1"/>
    <property type="molecule type" value="Genomic_DNA"/>
</dbReference>
<dbReference type="EMBL" id="ABJB010554122">
    <property type="status" value="NOT_ANNOTATED_CDS"/>
    <property type="molecule type" value="Genomic_DNA"/>
</dbReference>
<feature type="transmembrane region" description="Helical" evidence="7">
    <location>
        <begin position="111"/>
        <end position="135"/>
    </location>
</feature>
<dbReference type="EnsemblMetazoa" id="ISCW005383-RA">
    <property type="protein sequence ID" value="ISCW005383-PA"/>
    <property type="gene ID" value="ISCW005383"/>
</dbReference>
<keyword evidence="7" id="KW-0769">Symport</keyword>
<dbReference type="PANTHER" id="PTHR11958:SF63">
    <property type="entry name" value="AMINO ACID TRANSPORTER"/>
    <property type="match status" value="1"/>
</dbReference>
<comment type="subcellular location">
    <subcellularLocation>
        <location evidence="1 7">Membrane</location>
        <topology evidence="1 7">Multi-pass membrane protein</topology>
    </subcellularLocation>
</comment>
<evidence type="ECO:0000256" key="7">
    <source>
        <dbReference type="RuleBase" id="RU361216"/>
    </source>
</evidence>
<dbReference type="STRING" id="6945.B7PN78"/>